<name>A0A3N1XGT2_9FIRM</name>
<dbReference type="SUPFAM" id="SSF51161">
    <property type="entry name" value="Trimeric LpxA-like enzymes"/>
    <property type="match status" value="1"/>
</dbReference>
<dbReference type="GO" id="GO:0016740">
    <property type="term" value="F:transferase activity"/>
    <property type="evidence" value="ECO:0007669"/>
    <property type="project" value="UniProtKB-KW"/>
</dbReference>
<dbReference type="InterPro" id="IPR011004">
    <property type="entry name" value="Trimer_LpxA-like_sf"/>
</dbReference>
<dbReference type="InterPro" id="IPR001451">
    <property type="entry name" value="Hexapep"/>
</dbReference>
<accession>A0A3N1XGT2</accession>
<gene>
    <name evidence="1" type="ORF">EDD66_10994</name>
</gene>
<dbReference type="Gene3D" id="2.160.10.10">
    <property type="entry name" value="Hexapeptide repeat proteins"/>
    <property type="match status" value="1"/>
</dbReference>
<protein>
    <submittedName>
        <fullName evidence="1">Transferase family hexapeptide repeat protein</fullName>
    </submittedName>
</protein>
<dbReference type="Proteomes" id="UP000273083">
    <property type="component" value="Unassembled WGS sequence"/>
</dbReference>
<keyword evidence="1" id="KW-0808">Transferase</keyword>
<evidence type="ECO:0000313" key="1">
    <source>
        <dbReference type="EMBL" id="ROR25884.1"/>
    </source>
</evidence>
<evidence type="ECO:0000313" key="2">
    <source>
        <dbReference type="Proteomes" id="UP000273083"/>
    </source>
</evidence>
<organism evidence="1 2">
    <name type="scientific">Mobilisporobacter senegalensis</name>
    <dbReference type="NCBI Taxonomy" id="1329262"/>
    <lineage>
        <taxon>Bacteria</taxon>
        <taxon>Bacillati</taxon>
        <taxon>Bacillota</taxon>
        <taxon>Clostridia</taxon>
        <taxon>Lachnospirales</taxon>
        <taxon>Lachnospiraceae</taxon>
        <taxon>Mobilisporobacter</taxon>
    </lineage>
</organism>
<reference evidence="1 2" key="1">
    <citation type="submission" date="2018-11" db="EMBL/GenBank/DDBJ databases">
        <title>Genomic Encyclopedia of Type Strains, Phase IV (KMG-IV): sequencing the most valuable type-strain genomes for metagenomic binning, comparative biology and taxonomic classification.</title>
        <authorList>
            <person name="Goeker M."/>
        </authorList>
    </citation>
    <scope>NUCLEOTIDE SEQUENCE [LARGE SCALE GENOMIC DNA]</scope>
    <source>
        <strain evidence="1 2">DSM 26537</strain>
    </source>
</reference>
<dbReference type="AlphaFoldDB" id="A0A3N1XGT2"/>
<comment type="caution">
    <text evidence="1">The sequence shown here is derived from an EMBL/GenBank/DDBJ whole genome shotgun (WGS) entry which is preliminary data.</text>
</comment>
<proteinExistence type="predicted"/>
<keyword evidence="2" id="KW-1185">Reference proteome</keyword>
<dbReference type="Pfam" id="PF00132">
    <property type="entry name" value="Hexapep"/>
    <property type="match status" value="1"/>
</dbReference>
<dbReference type="EMBL" id="RJVG01000009">
    <property type="protein sequence ID" value="ROR25884.1"/>
    <property type="molecule type" value="Genomic_DNA"/>
</dbReference>
<sequence length="81" mass="8728">MNGANNRKDGITTYPFNIFVGGWEKVTPIVEEFLFKGDTVIGSNVWIGQNETIIPGIKIGDGAIISANSTVVKVLNHPKQG</sequence>